<dbReference type="PROSITE" id="PS50921">
    <property type="entry name" value="ANTAR"/>
    <property type="match status" value="1"/>
</dbReference>
<proteinExistence type="predicted"/>
<sequence length="114" mass="12773">MFADDADSNIIQQAIEAGVSAYVVDGLADKRIKPLLEVAIARFRKHQSLKDELSRIKTSLEERKLIERAKGLLMKSKGCDEETAYQLLRKTAMSNNQRLADVARNLITSIELLA</sequence>
<dbReference type="InterPro" id="IPR036388">
    <property type="entry name" value="WH-like_DNA-bd_sf"/>
</dbReference>
<dbReference type="Pfam" id="PF03861">
    <property type="entry name" value="ANTAR"/>
    <property type="match status" value="1"/>
</dbReference>
<dbReference type="SMART" id="SM01012">
    <property type="entry name" value="ANTAR"/>
    <property type="match status" value="1"/>
</dbReference>
<organism evidence="2 3">
    <name type="scientific">Candidatus Endoriftia persephonae</name>
    <dbReference type="NCBI Taxonomy" id="393765"/>
    <lineage>
        <taxon>Bacteria</taxon>
        <taxon>Pseudomonadati</taxon>
        <taxon>Pseudomonadota</taxon>
        <taxon>Gammaproteobacteria</taxon>
        <taxon>Chromatiales</taxon>
        <taxon>Sedimenticolaceae</taxon>
        <taxon>Candidatus Endoriftia</taxon>
    </lineage>
</organism>
<reference evidence="2" key="1">
    <citation type="journal article" date="2022" name="Mol. Ecol. Resour.">
        <title>The complete and closed genome of the facultative generalist Candidatus Endoriftia persephone from deep-sea hydrothermal vents.</title>
        <authorList>
            <person name="de Oliveira A.L."/>
            <person name="Srivastava A."/>
            <person name="Espada-Hinojosa S."/>
            <person name="Bright M."/>
        </authorList>
    </citation>
    <scope>NUCLEOTIDE SEQUENCE</scope>
    <source>
        <strain evidence="2">Tica-EPR-9o50.N</strain>
    </source>
</reference>
<dbReference type="InterPro" id="IPR005561">
    <property type="entry name" value="ANTAR"/>
</dbReference>
<gene>
    <name evidence="2" type="ORF">L0Y14_02495</name>
</gene>
<dbReference type="GO" id="GO:0003723">
    <property type="term" value="F:RNA binding"/>
    <property type="evidence" value="ECO:0007669"/>
    <property type="project" value="InterPro"/>
</dbReference>
<dbReference type="AlphaFoldDB" id="A0A9J6ZZJ6"/>
<dbReference type="SUPFAM" id="SSF52172">
    <property type="entry name" value="CheY-like"/>
    <property type="match status" value="1"/>
</dbReference>
<evidence type="ECO:0000259" key="1">
    <source>
        <dbReference type="PROSITE" id="PS50921"/>
    </source>
</evidence>
<name>A0A9J6ZZJ6_9GAMM</name>
<keyword evidence="3" id="KW-1185">Reference proteome</keyword>
<dbReference type="Proteomes" id="UP001056649">
    <property type="component" value="Chromosome"/>
</dbReference>
<dbReference type="RefSeq" id="WP_006473607.1">
    <property type="nucleotide sequence ID" value="NZ_CP090569.1"/>
</dbReference>
<dbReference type="KEGG" id="eps:L0Y14_02495"/>
<feature type="domain" description="ANTAR" evidence="1">
    <location>
        <begin position="46"/>
        <end position="107"/>
    </location>
</feature>
<accession>A0A9J6ZZJ6</accession>
<dbReference type="Gene3D" id="1.10.10.10">
    <property type="entry name" value="Winged helix-like DNA-binding domain superfamily/Winged helix DNA-binding domain"/>
    <property type="match status" value="1"/>
</dbReference>
<dbReference type="InterPro" id="IPR011006">
    <property type="entry name" value="CheY-like_superfamily"/>
</dbReference>
<evidence type="ECO:0000313" key="2">
    <source>
        <dbReference type="EMBL" id="USF88129.1"/>
    </source>
</evidence>
<dbReference type="EMBL" id="CP090569">
    <property type="protein sequence ID" value="USF88129.1"/>
    <property type="molecule type" value="Genomic_DNA"/>
</dbReference>
<evidence type="ECO:0000313" key="3">
    <source>
        <dbReference type="Proteomes" id="UP001056649"/>
    </source>
</evidence>
<protein>
    <submittedName>
        <fullName evidence="2">ANTAR domain-containing protein</fullName>
    </submittedName>
</protein>